<reference evidence="2 3" key="1">
    <citation type="journal article" date="2012" name="BMC Genomics">
        <title>Comparative genomics of the white-rot fungi, Phanerochaete carnosa and P. chrysosporium, to elucidate the genetic basis of the distinct wood types they colonize.</title>
        <authorList>
            <person name="Suzuki H."/>
            <person name="MacDonald J."/>
            <person name="Syed K."/>
            <person name="Salamov A."/>
            <person name="Hori C."/>
            <person name="Aerts A."/>
            <person name="Henrissat B."/>
            <person name="Wiebenga A."/>
            <person name="vanKuyk P.A."/>
            <person name="Barry K."/>
            <person name="Lindquist E."/>
            <person name="LaButti K."/>
            <person name="Lapidus A."/>
            <person name="Lucas S."/>
            <person name="Coutinho P."/>
            <person name="Gong Y."/>
            <person name="Samejima M."/>
            <person name="Mahadevan R."/>
            <person name="Abou-Zaid M."/>
            <person name="de Vries R.P."/>
            <person name="Igarashi K."/>
            <person name="Yadav J.S."/>
            <person name="Grigoriev I.V."/>
            <person name="Master E.R."/>
        </authorList>
    </citation>
    <scope>NUCLEOTIDE SEQUENCE [LARGE SCALE GENOMIC DNA]</scope>
    <source>
        <strain evidence="2 3">HHB-10118-sp</strain>
    </source>
</reference>
<dbReference type="RefSeq" id="XP_007391615.1">
    <property type="nucleotide sequence ID" value="XM_007391553.1"/>
</dbReference>
<dbReference type="GO" id="GO:0006620">
    <property type="term" value="P:post-translational protein targeting to endoplasmic reticulum membrane"/>
    <property type="evidence" value="ECO:0007669"/>
    <property type="project" value="TreeGrafter"/>
</dbReference>
<evidence type="ECO:0000313" key="3">
    <source>
        <dbReference type="Proteomes" id="UP000008370"/>
    </source>
</evidence>
<dbReference type="PANTHER" id="PTHR24075:SF0">
    <property type="entry name" value="TRANSLOCATION PROTEIN SEC63 HOMOLOG"/>
    <property type="match status" value="1"/>
</dbReference>
<accession>K5V8A7</accession>
<evidence type="ECO:0000256" key="1">
    <source>
        <dbReference type="SAM" id="Phobius"/>
    </source>
</evidence>
<dbReference type="Proteomes" id="UP000008370">
    <property type="component" value="Unassembled WGS sequence"/>
</dbReference>
<proteinExistence type="predicted"/>
<dbReference type="InParanoid" id="K5V8A7"/>
<dbReference type="PANTHER" id="PTHR24075">
    <property type="entry name" value="SEC63 DOMAIN-CONTAINING"/>
    <property type="match status" value="1"/>
</dbReference>
<feature type="transmembrane region" description="Helical" evidence="1">
    <location>
        <begin position="16"/>
        <end position="39"/>
    </location>
</feature>
<name>K5V8A7_PHACS</name>
<dbReference type="GO" id="GO:0031207">
    <property type="term" value="C:Sec62/Sec63 complex"/>
    <property type="evidence" value="ECO:0007669"/>
    <property type="project" value="TreeGrafter"/>
</dbReference>
<dbReference type="KEGG" id="pco:PHACADRAFT_249200"/>
<gene>
    <name evidence="2" type="ORF">PHACADRAFT_249200</name>
</gene>
<dbReference type="STRING" id="650164.K5V8A7"/>
<dbReference type="HOGENOM" id="CLU_1750353_0_0_1"/>
<keyword evidence="1" id="KW-0812">Transmembrane</keyword>
<dbReference type="GO" id="GO:0008320">
    <property type="term" value="F:protein transmembrane transporter activity"/>
    <property type="evidence" value="ECO:0007669"/>
    <property type="project" value="TreeGrafter"/>
</dbReference>
<evidence type="ECO:0000313" key="2">
    <source>
        <dbReference type="EMBL" id="EKM59036.1"/>
    </source>
</evidence>
<dbReference type="EMBL" id="JH930469">
    <property type="protein sequence ID" value="EKM59036.1"/>
    <property type="molecule type" value="Genomic_DNA"/>
</dbReference>
<dbReference type="GO" id="GO:0006614">
    <property type="term" value="P:SRP-dependent cotranslational protein targeting to membrane"/>
    <property type="evidence" value="ECO:0007669"/>
    <property type="project" value="TreeGrafter"/>
</dbReference>
<dbReference type="GeneID" id="18914598"/>
<keyword evidence="3" id="KW-1185">Reference proteome</keyword>
<sequence length="149" mass="16584">MGIALPKTIVEGRNRLIVLAAYGLVFGGMLPALVGRWWFGNRDKTKDGVDARSAAVFFKSLNEDSGLDEVVASLGKSFEYEQPQKKSNTSELDELDKQIQVTLGAKWGSLKSLAEIDPKQHEARRRAFILLYAHLLRLPIQSSSLRRGN</sequence>
<organism evidence="2 3">
    <name type="scientific">Phanerochaete carnosa (strain HHB-10118-sp)</name>
    <name type="common">White-rot fungus</name>
    <name type="synonym">Peniophora carnosa</name>
    <dbReference type="NCBI Taxonomy" id="650164"/>
    <lineage>
        <taxon>Eukaryota</taxon>
        <taxon>Fungi</taxon>
        <taxon>Dikarya</taxon>
        <taxon>Basidiomycota</taxon>
        <taxon>Agaricomycotina</taxon>
        <taxon>Agaricomycetes</taxon>
        <taxon>Polyporales</taxon>
        <taxon>Phanerochaetaceae</taxon>
        <taxon>Phanerochaete</taxon>
    </lineage>
</organism>
<keyword evidence="1" id="KW-1133">Transmembrane helix</keyword>
<dbReference type="Gene3D" id="1.10.3380.10">
    <property type="entry name" value="Sec63 N-terminal domain-like domain"/>
    <property type="match status" value="1"/>
</dbReference>
<keyword evidence="1" id="KW-0472">Membrane</keyword>
<dbReference type="GO" id="GO:0003723">
    <property type="term" value="F:RNA binding"/>
    <property type="evidence" value="ECO:0007669"/>
    <property type="project" value="TreeGrafter"/>
</dbReference>
<dbReference type="AlphaFoldDB" id="K5V8A7"/>
<protein>
    <submittedName>
        <fullName evidence="2">Uncharacterized protein</fullName>
    </submittedName>
</protein>
<dbReference type="OrthoDB" id="1734229at2759"/>